<dbReference type="Pfam" id="PF11716">
    <property type="entry name" value="MDMPI_N"/>
    <property type="match status" value="1"/>
</dbReference>
<dbReference type="AlphaFoldDB" id="A0A0C5XH28"/>
<dbReference type="NCBIfam" id="TIGR03083">
    <property type="entry name" value="maleylpyruvate isomerase family mycothiol-dependent enzyme"/>
    <property type="match status" value="1"/>
</dbReference>
<dbReference type="SUPFAM" id="SSF109854">
    <property type="entry name" value="DinB/YfiT-like putative metalloenzymes"/>
    <property type="match status" value="1"/>
</dbReference>
<dbReference type="PANTHER" id="PTHR40758:SF1">
    <property type="entry name" value="CONSERVED PROTEIN"/>
    <property type="match status" value="1"/>
</dbReference>
<organism evidence="1 2">
    <name type="scientific">Nocardioides simplex</name>
    <name type="common">Arthrobacter simplex</name>
    <dbReference type="NCBI Taxonomy" id="2045"/>
    <lineage>
        <taxon>Bacteria</taxon>
        <taxon>Bacillati</taxon>
        <taxon>Actinomycetota</taxon>
        <taxon>Actinomycetes</taxon>
        <taxon>Propionibacteriales</taxon>
        <taxon>Nocardioidaceae</taxon>
        <taxon>Pimelobacter</taxon>
    </lineage>
</organism>
<proteinExistence type="predicted"/>
<name>A0A0C5XH28_NOCSI</name>
<accession>A0A0C5XH28</accession>
<dbReference type="InterPro" id="IPR017517">
    <property type="entry name" value="Maleyloyr_isom"/>
</dbReference>
<dbReference type="GeneID" id="96609886"/>
<dbReference type="STRING" id="2045.KR76_13515"/>
<dbReference type="Proteomes" id="UP000030300">
    <property type="component" value="Chromosome"/>
</dbReference>
<dbReference type="InterPro" id="IPR010872">
    <property type="entry name" value="MDMPI_C-term_domain"/>
</dbReference>
<dbReference type="HOGENOM" id="CLU_070584_1_0_11"/>
<keyword evidence="2" id="KW-1185">Reference proteome</keyword>
<dbReference type="Gene3D" id="1.20.120.450">
    <property type="entry name" value="dinb family like domain"/>
    <property type="match status" value="1"/>
</dbReference>
<dbReference type="InterPro" id="IPR024344">
    <property type="entry name" value="MDMPI_metal-binding"/>
</dbReference>
<protein>
    <submittedName>
        <fullName evidence="1">Uncharacterized protein</fullName>
    </submittedName>
</protein>
<gene>
    <name evidence="1" type="ORF">KR76_13515</name>
</gene>
<sequence length="268" mass="28573">MTRLGAAAYLDHIRTESARFADVLATCPPDARVPSCPDWTAADLLAHLGGVQEFWTGVIAGRPAAPTEDDAESPVPLASYADELARFRENHATFVATLESADPAEPAWSWSGDDDQNVAFTFRRQAHESLIHRLDAELVAGQVTPLPAELATDGIHEALDVIYGGLPAWGRFTPSEHYVEYRTTDTATSVWTQVGTFAGTSPEGKVYDGEPDQHVVADPGTAPALLVTGTASDLDAWLWHRGDDAGVTISGDDGVRALVTGLLGQAID</sequence>
<dbReference type="GO" id="GO:0046872">
    <property type="term" value="F:metal ion binding"/>
    <property type="evidence" value="ECO:0007669"/>
    <property type="project" value="InterPro"/>
</dbReference>
<dbReference type="PANTHER" id="PTHR40758">
    <property type="entry name" value="CONSERVED PROTEIN"/>
    <property type="match status" value="1"/>
</dbReference>
<evidence type="ECO:0000313" key="2">
    <source>
        <dbReference type="Proteomes" id="UP000030300"/>
    </source>
</evidence>
<dbReference type="RefSeq" id="WP_052138627.1">
    <property type="nucleotide sequence ID" value="NZ_BJMC01000009.1"/>
</dbReference>
<dbReference type="EMBL" id="CP009896">
    <property type="protein sequence ID" value="AJR18421.1"/>
    <property type="molecule type" value="Genomic_DNA"/>
</dbReference>
<dbReference type="Pfam" id="PF07398">
    <property type="entry name" value="MDMPI_C"/>
    <property type="match status" value="1"/>
</dbReference>
<dbReference type="KEGG" id="psim:KR76_13515"/>
<dbReference type="GO" id="GO:0005886">
    <property type="term" value="C:plasma membrane"/>
    <property type="evidence" value="ECO:0007669"/>
    <property type="project" value="TreeGrafter"/>
</dbReference>
<dbReference type="OrthoDB" id="3671213at2"/>
<dbReference type="InterPro" id="IPR034660">
    <property type="entry name" value="DinB/YfiT-like"/>
</dbReference>
<reference evidence="1 2" key="1">
    <citation type="journal article" date="2015" name="Genome Announc.">
        <title>Complete Genome Sequence of Steroid-Transforming Nocardioides simplex VKM Ac-2033D.</title>
        <authorList>
            <person name="Shtratnikova V.Y."/>
            <person name="Schelkunov M.I."/>
            <person name="Pekov Y.A."/>
            <person name="Fokina V.V."/>
            <person name="Logacheva M.D."/>
            <person name="Sokolov S.L."/>
            <person name="Bragin E.Y."/>
            <person name="Ashapkin V.V."/>
            <person name="Donova M.V."/>
        </authorList>
    </citation>
    <scope>NUCLEOTIDE SEQUENCE [LARGE SCALE GENOMIC DNA]</scope>
    <source>
        <strain evidence="1 2">VKM Ac-2033D</strain>
    </source>
</reference>
<evidence type="ECO:0000313" key="1">
    <source>
        <dbReference type="EMBL" id="AJR18421.1"/>
    </source>
</evidence>